<dbReference type="InterPro" id="IPR016032">
    <property type="entry name" value="Sig_transdc_resp-reg_C-effctor"/>
</dbReference>
<proteinExistence type="predicted"/>
<evidence type="ECO:0000259" key="1">
    <source>
        <dbReference type="PROSITE" id="PS50043"/>
    </source>
</evidence>
<keyword evidence="3" id="KW-1185">Reference proteome</keyword>
<dbReference type="RefSeq" id="WP_344639938.1">
    <property type="nucleotide sequence ID" value="NZ_BAAATR010000037.1"/>
</dbReference>
<sequence length="864" mass="91060">MAVELGADWPVTTDWPFAAREAELAEIERSVDTGVGVLLVGDAGVGKSALLRAALARAERGGAQVVRLEELTEPPLAALPGHSREARRAGHLRGRCRSGAKRRVIAWADDLHLLDGARLELAHRLVNAGQVVLLAATPSHRPLPDLIRQLSLKKLIRRLTVGTLDRSGTARVLAAWLGGPVAADTVEELWTLTHGSALVLRELTEHALAEGSLRQVQDSWRWPGLSGAPDSRLVDLAELLLGELDQDERELVGMLALAGHLEAGLPVVAGLGEAAEALNRRGVVVTERSGFRLSLRLAYPFCAAVVAASLPELTARRLRQRIADTLEDTGARRAGDAVRIARLRLATGWIPEPSRLRATTLGVLHDQDYPLAERLCRAALAAGAAAADPRWELLLAEAVIGQARHAEAEARLARTAGTAAPAGLLRLRVLNLAFGLRRPAEAEALVAEAESGPAGSVAGAGEVADARSLLRLLAGRPDGIREAGSPAGLAVLALARHELGDDEGALEALRDAHEDDSEARLERLVLAGRIALHTRGEAEATALLDCPDGDDDGPRHRMHVALLEARIHRGAGRTARAVDLLRQAAVYRGPDEWLATRAERLAQLAGALAESGESAEAAAVLDEARAAVESLPYPVAADEVALEHALVLAQLGDRTAAARQALKVAERAGAAGRRTQALAALHLAARAGAAAKAAALLPPDPPAGSAAPAGLSAARTAHVRALADGDGDALDATAACFERLGLLPLAAEAAAMAARAHQAAGGHRKSRASRVRSSELVSRCDHGLPDWAVDEGRREVGAQTELTSREREVVTLAVSHLSNQEIAAQLVLSVRTVENHLYRAYAKLGVATRGELAHRLVKRPGRTH</sequence>
<protein>
    <submittedName>
        <fullName evidence="2">LuxR family transcriptional regulator</fullName>
    </submittedName>
</protein>
<dbReference type="InterPro" id="IPR000792">
    <property type="entry name" value="Tscrpt_reg_LuxR_C"/>
</dbReference>
<comment type="caution">
    <text evidence="2">The sequence shown here is derived from an EMBL/GenBank/DDBJ whole genome shotgun (WGS) entry which is preliminary data.</text>
</comment>
<dbReference type="SMART" id="SM00421">
    <property type="entry name" value="HTH_LUXR"/>
    <property type="match status" value="1"/>
</dbReference>
<evidence type="ECO:0000313" key="2">
    <source>
        <dbReference type="EMBL" id="GAA2268910.1"/>
    </source>
</evidence>
<dbReference type="PRINTS" id="PR00038">
    <property type="entry name" value="HTHLUXR"/>
</dbReference>
<dbReference type="SUPFAM" id="SSF52540">
    <property type="entry name" value="P-loop containing nucleoside triphosphate hydrolases"/>
    <property type="match status" value="1"/>
</dbReference>
<dbReference type="Pfam" id="PF00196">
    <property type="entry name" value="GerE"/>
    <property type="match status" value="1"/>
</dbReference>
<name>A0ABN3ESJ4_9ACTN</name>
<dbReference type="CDD" id="cd06170">
    <property type="entry name" value="LuxR_C_like"/>
    <property type="match status" value="1"/>
</dbReference>
<dbReference type="Gene3D" id="1.10.10.10">
    <property type="entry name" value="Winged helix-like DNA-binding domain superfamily/Winged helix DNA-binding domain"/>
    <property type="match status" value="1"/>
</dbReference>
<dbReference type="EMBL" id="BAAATR010000037">
    <property type="protein sequence ID" value="GAA2268910.1"/>
    <property type="molecule type" value="Genomic_DNA"/>
</dbReference>
<gene>
    <name evidence="2" type="ORF">GCM10010430_62960</name>
</gene>
<evidence type="ECO:0000313" key="3">
    <source>
        <dbReference type="Proteomes" id="UP001500305"/>
    </source>
</evidence>
<dbReference type="InterPro" id="IPR027417">
    <property type="entry name" value="P-loop_NTPase"/>
</dbReference>
<reference evidence="2 3" key="1">
    <citation type="journal article" date="2019" name="Int. J. Syst. Evol. Microbiol.">
        <title>The Global Catalogue of Microorganisms (GCM) 10K type strain sequencing project: providing services to taxonomists for standard genome sequencing and annotation.</title>
        <authorList>
            <consortium name="The Broad Institute Genomics Platform"/>
            <consortium name="The Broad Institute Genome Sequencing Center for Infectious Disease"/>
            <person name="Wu L."/>
            <person name="Ma J."/>
        </authorList>
    </citation>
    <scope>NUCLEOTIDE SEQUENCE [LARGE SCALE GENOMIC DNA]</scope>
    <source>
        <strain evidence="2 3">JCM 7356</strain>
    </source>
</reference>
<dbReference type="PROSITE" id="PS50043">
    <property type="entry name" value="HTH_LUXR_2"/>
    <property type="match status" value="1"/>
</dbReference>
<dbReference type="InterPro" id="IPR036388">
    <property type="entry name" value="WH-like_DNA-bd_sf"/>
</dbReference>
<dbReference type="SUPFAM" id="SSF46894">
    <property type="entry name" value="C-terminal effector domain of the bipartite response regulators"/>
    <property type="match status" value="1"/>
</dbReference>
<feature type="domain" description="HTH luxR-type" evidence="1">
    <location>
        <begin position="795"/>
        <end position="860"/>
    </location>
</feature>
<organism evidence="2 3">
    <name type="scientific">Kitasatospora cystarginea</name>
    <dbReference type="NCBI Taxonomy" id="58350"/>
    <lineage>
        <taxon>Bacteria</taxon>
        <taxon>Bacillati</taxon>
        <taxon>Actinomycetota</taxon>
        <taxon>Actinomycetes</taxon>
        <taxon>Kitasatosporales</taxon>
        <taxon>Streptomycetaceae</taxon>
        <taxon>Kitasatospora</taxon>
    </lineage>
</organism>
<accession>A0ABN3ESJ4</accession>
<dbReference type="Proteomes" id="UP001500305">
    <property type="component" value="Unassembled WGS sequence"/>
</dbReference>